<comment type="subcellular location">
    <subcellularLocation>
        <location evidence="1">Membrane</location>
        <topology evidence="1">Multi-pass membrane protein</topology>
    </subcellularLocation>
</comment>
<evidence type="ECO:0000256" key="9">
    <source>
        <dbReference type="ARBA" id="ARBA00023160"/>
    </source>
</evidence>
<evidence type="ECO:0000256" key="10">
    <source>
        <dbReference type="RuleBase" id="RU361115"/>
    </source>
</evidence>
<dbReference type="PANTHER" id="PTHR11157:SF12">
    <property type="entry name" value="ELONGATION OF VERY LONG CHAIN FATTY ACIDS PROTEIN 4"/>
    <property type="match status" value="1"/>
</dbReference>
<dbReference type="EC" id="2.3.1.199" evidence="10"/>
<dbReference type="EMBL" id="HACA01025380">
    <property type="protein sequence ID" value="CDW42741.1"/>
    <property type="molecule type" value="Transcribed_RNA"/>
</dbReference>
<dbReference type="GO" id="GO:0030148">
    <property type="term" value="P:sphingolipid biosynthetic process"/>
    <property type="evidence" value="ECO:0007669"/>
    <property type="project" value="TreeGrafter"/>
</dbReference>
<evidence type="ECO:0000256" key="1">
    <source>
        <dbReference type="ARBA" id="ARBA00004141"/>
    </source>
</evidence>
<comment type="catalytic activity">
    <reaction evidence="10">
        <text>a very-long-chain acyl-CoA + malonyl-CoA + H(+) = a very-long-chain 3-oxoacyl-CoA + CO2 + CoA</text>
        <dbReference type="Rhea" id="RHEA:32727"/>
        <dbReference type="ChEBI" id="CHEBI:15378"/>
        <dbReference type="ChEBI" id="CHEBI:16526"/>
        <dbReference type="ChEBI" id="CHEBI:57287"/>
        <dbReference type="ChEBI" id="CHEBI:57384"/>
        <dbReference type="ChEBI" id="CHEBI:90725"/>
        <dbReference type="ChEBI" id="CHEBI:90736"/>
        <dbReference type="EC" id="2.3.1.199"/>
    </reaction>
</comment>
<organism evidence="11">
    <name type="scientific">Lepeophtheirus salmonis</name>
    <name type="common">Salmon louse</name>
    <name type="synonym">Caligus salmonis</name>
    <dbReference type="NCBI Taxonomy" id="72036"/>
    <lineage>
        <taxon>Eukaryota</taxon>
        <taxon>Metazoa</taxon>
        <taxon>Ecdysozoa</taxon>
        <taxon>Arthropoda</taxon>
        <taxon>Crustacea</taxon>
        <taxon>Multicrustacea</taxon>
        <taxon>Hexanauplia</taxon>
        <taxon>Copepoda</taxon>
        <taxon>Siphonostomatoida</taxon>
        <taxon>Caligidae</taxon>
        <taxon>Lepeophtheirus</taxon>
    </lineage>
</organism>
<dbReference type="AlphaFoldDB" id="A0A0K2UYE1"/>
<feature type="transmembrane region" description="Helical" evidence="10">
    <location>
        <begin position="191"/>
        <end position="209"/>
    </location>
</feature>
<dbReference type="PROSITE" id="PS01188">
    <property type="entry name" value="ELO"/>
    <property type="match status" value="1"/>
</dbReference>
<dbReference type="GO" id="GO:0005789">
    <property type="term" value="C:endoplasmic reticulum membrane"/>
    <property type="evidence" value="ECO:0007669"/>
    <property type="project" value="TreeGrafter"/>
</dbReference>
<dbReference type="Pfam" id="PF01151">
    <property type="entry name" value="ELO"/>
    <property type="match status" value="1"/>
</dbReference>
<dbReference type="GO" id="GO:0019367">
    <property type="term" value="P:fatty acid elongation, saturated fatty acid"/>
    <property type="evidence" value="ECO:0007669"/>
    <property type="project" value="TreeGrafter"/>
</dbReference>
<evidence type="ECO:0000256" key="3">
    <source>
        <dbReference type="ARBA" id="ARBA00022679"/>
    </source>
</evidence>
<accession>A0A0K2UYE1</accession>
<name>A0A0K2UYE1_LEPSM</name>
<evidence type="ECO:0000256" key="8">
    <source>
        <dbReference type="ARBA" id="ARBA00023136"/>
    </source>
</evidence>
<dbReference type="GO" id="GO:0034625">
    <property type="term" value="P:fatty acid elongation, monounsaturated fatty acid"/>
    <property type="evidence" value="ECO:0007669"/>
    <property type="project" value="TreeGrafter"/>
</dbReference>
<evidence type="ECO:0000256" key="6">
    <source>
        <dbReference type="ARBA" id="ARBA00022989"/>
    </source>
</evidence>
<protein>
    <recommendedName>
        <fullName evidence="10">Elongation of very long chain fatty acids protein</fullName>
        <ecNumber evidence="10">2.3.1.199</ecNumber>
    </recommendedName>
    <alternativeName>
        <fullName evidence="10">Very-long-chain 3-oxoacyl-CoA synthase</fullName>
    </alternativeName>
</protein>
<feature type="transmembrane region" description="Helical" evidence="10">
    <location>
        <begin position="167"/>
        <end position="185"/>
    </location>
</feature>
<dbReference type="GO" id="GO:0042761">
    <property type="term" value="P:very long-chain fatty acid biosynthetic process"/>
    <property type="evidence" value="ECO:0007669"/>
    <property type="project" value="TreeGrafter"/>
</dbReference>
<dbReference type="InterPro" id="IPR002076">
    <property type="entry name" value="ELO_fam"/>
</dbReference>
<keyword evidence="6 10" id="KW-1133">Transmembrane helix</keyword>
<feature type="transmembrane region" description="Helical" evidence="10">
    <location>
        <begin position="254"/>
        <end position="275"/>
    </location>
</feature>
<dbReference type="PANTHER" id="PTHR11157">
    <property type="entry name" value="FATTY ACID ACYL TRANSFERASE-RELATED"/>
    <property type="match status" value="1"/>
</dbReference>
<feature type="transmembrane region" description="Helical" evidence="10">
    <location>
        <begin position="52"/>
        <end position="71"/>
    </location>
</feature>
<evidence type="ECO:0000256" key="5">
    <source>
        <dbReference type="ARBA" id="ARBA00022832"/>
    </source>
</evidence>
<keyword evidence="5 10" id="KW-0276">Fatty acid metabolism</keyword>
<comment type="similarity">
    <text evidence="10">Belongs to the ELO family.</text>
</comment>
<dbReference type="GO" id="GO:0009922">
    <property type="term" value="F:fatty acid elongase activity"/>
    <property type="evidence" value="ECO:0007669"/>
    <property type="project" value="UniProtKB-EC"/>
</dbReference>
<dbReference type="GO" id="GO:0034626">
    <property type="term" value="P:fatty acid elongation, polyunsaturated fatty acid"/>
    <property type="evidence" value="ECO:0007669"/>
    <property type="project" value="TreeGrafter"/>
</dbReference>
<keyword evidence="9 10" id="KW-0275">Fatty acid biosynthesis</keyword>
<proteinExistence type="inferred from homology"/>
<reference evidence="11" key="1">
    <citation type="submission" date="2014-05" db="EMBL/GenBank/DDBJ databases">
        <authorList>
            <person name="Chronopoulou M."/>
        </authorList>
    </citation>
    <scope>NUCLEOTIDE SEQUENCE</scope>
    <source>
        <tissue evidence="11">Whole organism</tissue>
    </source>
</reference>
<evidence type="ECO:0000256" key="2">
    <source>
        <dbReference type="ARBA" id="ARBA00022516"/>
    </source>
</evidence>
<evidence type="ECO:0000313" key="11">
    <source>
        <dbReference type="EMBL" id="CDW42741.1"/>
    </source>
</evidence>
<keyword evidence="2 10" id="KW-0444">Lipid biosynthesis</keyword>
<dbReference type="OrthoDB" id="434092at2759"/>
<keyword evidence="4 10" id="KW-0812">Transmembrane</keyword>
<feature type="transmembrane region" description="Helical" evidence="10">
    <location>
        <begin position="83"/>
        <end position="103"/>
    </location>
</feature>
<feature type="transmembrane region" description="Helical" evidence="10">
    <location>
        <begin position="137"/>
        <end position="155"/>
    </location>
</feature>
<feature type="transmembrane region" description="Helical" evidence="10">
    <location>
        <begin position="229"/>
        <end position="248"/>
    </location>
</feature>
<dbReference type="EMBL" id="HACA01025379">
    <property type="protein sequence ID" value="CDW42740.1"/>
    <property type="molecule type" value="Transcribed_RNA"/>
</dbReference>
<dbReference type="InterPro" id="IPR030457">
    <property type="entry name" value="ELO_CS"/>
</dbReference>
<evidence type="ECO:0000256" key="7">
    <source>
        <dbReference type="ARBA" id="ARBA00023098"/>
    </source>
</evidence>
<keyword evidence="3 10" id="KW-0808">Transferase</keyword>
<keyword evidence="8 10" id="KW-0472">Membrane</keyword>
<evidence type="ECO:0000256" key="4">
    <source>
        <dbReference type="ARBA" id="ARBA00022692"/>
    </source>
</evidence>
<keyword evidence="7 10" id="KW-0443">Lipid metabolism</keyword>
<sequence>MSWATMYENAIPVVVNFTRMDHHYKNIMFAKEKYEYLMSIGDPRVQDWPLMSSPRITLIIAFLYLAICYFGPKWMSNKKPWSINSFVLLYNLLITTLNVYIGAELFLTSTQLTYNWECEPVDYSNDPKAIRIASALWWYYASKGFELFDSLFFILRKKESQLTFLHVYHHSTMFCLWWIGVKYVAGGSSFLGAMFNSFVHILMYSYYFLTACGPKVRAYLWWKKYLTSIQMVQFVFALVMGINAIRIGCAFPLWMQYAMVLYMVSFLVLFSDFYYKAYMRKKKLN</sequence>